<evidence type="ECO:0000313" key="3">
    <source>
        <dbReference type="EMBL" id="SAI68377.1"/>
    </source>
</evidence>
<keyword evidence="4" id="KW-1185">Reference proteome</keyword>
<name>A0A157SD71_9BORD</name>
<dbReference type="RefSeq" id="WP_025518465.1">
    <property type="nucleotide sequence ID" value="NZ_CP016340.1"/>
</dbReference>
<feature type="signal peptide" evidence="2">
    <location>
        <begin position="1"/>
        <end position="26"/>
    </location>
</feature>
<dbReference type="SUPFAM" id="SSF53850">
    <property type="entry name" value="Periplasmic binding protein-like II"/>
    <property type="match status" value="1"/>
</dbReference>
<dbReference type="KEGG" id="btrm:SAMEA390648701220"/>
<dbReference type="GeneID" id="56591488"/>
<feature type="chain" id="PRO_5009816767" evidence="2">
    <location>
        <begin position="27"/>
        <end position="331"/>
    </location>
</feature>
<dbReference type="CDD" id="cd07012">
    <property type="entry name" value="PBP2_Bug_TTT"/>
    <property type="match status" value="1"/>
</dbReference>
<keyword evidence="2" id="KW-0732">Signal</keyword>
<accession>A0A157SD71</accession>
<evidence type="ECO:0000256" key="2">
    <source>
        <dbReference type="SAM" id="SignalP"/>
    </source>
</evidence>
<organism evidence="3 4">
    <name type="scientific">Bordetella trematum</name>
    <dbReference type="NCBI Taxonomy" id="123899"/>
    <lineage>
        <taxon>Bacteria</taxon>
        <taxon>Pseudomonadati</taxon>
        <taxon>Pseudomonadota</taxon>
        <taxon>Betaproteobacteria</taxon>
        <taxon>Burkholderiales</taxon>
        <taxon>Alcaligenaceae</taxon>
        <taxon>Bordetella</taxon>
    </lineage>
</organism>
<dbReference type="InterPro" id="IPR042100">
    <property type="entry name" value="Bug_dom1"/>
</dbReference>
<sequence>MKNHHRIRRRVLLVLGCMAAWPGAGAFAESSPPAWPSRPITIIVANPPGSATDTLARIAAEGLSAALKQPVIIDNKPGAQGIIGVQAFKSRQGDDHTLIVSFSGLNSSNPWLFKEQKYHYRDDFTHIVPLVRAPSLLLVNADAAWHSLAQLLQAARKDPARLAYAYGQATSQVMGGAFNHAGGFPELRGIPYRGQPQALTDLMGGRVDFMFADLSVSQPFVAAGKLRALGISTQARSSLMPQVPTLQEQGLVDYDLAAWVGLSGPRGMSPAQVERVNRVVSQYFASAPVRQRIAQLGFTPLEASPQEFGRFVEREYEQWGRAIEAAGIDPL</sequence>
<reference evidence="3 4" key="1">
    <citation type="submission" date="2016-04" db="EMBL/GenBank/DDBJ databases">
        <authorList>
            <consortium name="Pathogen Informatics"/>
        </authorList>
    </citation>
    <scope>NUCLEOTIDE SEQUENCE [LARGE SCALE GENOMIC DNA]</scope>
    <source>
        <strain evidence="3 4">H044680328</strain>
    </source>
</reference>
<dbReference type="PATRIC" id="fig|123899.6.peg.1197"/>
<proteinExistence type="inferred from homology"/>
<dbReference type="PIRSF" id="PIRSF017082">
    <property type="entry name" value="YflP"/>
    <property type="match status" value="1"/>
</dbReference>
<dbReference type="Pfam" id="PF03401">
    <property type="entry name" value="TctC"/>
    <property type="match status" value="1"/>
</dbReference>
<dbReference type="PANTHER" id="PTHR42928:SF5">
    <property type="entry name" value="BLR1237 PROTEIN"/>
    <property type="match status" value="1"/>
</dbReference>
<dbReference type="STRING" id="123899.SAMEA3906487_01220"/>
<gene>
    <name evidence="3" type="ORF">SAMEA3906487_01220</name>
</gene>
<protein>
    <submittedName>
        <fullName evidence="3">Exported protein</fullName>
    </submittedName>
</protein>
<dbReference type="PANTHER" id="PTHR42928">
    <property type="entry name" value="TRICARBOXYLATE-BINDING PROTEIN"/>
    <property type="match status" value="1"/>
</dbReference>
<dbReference type="AlphaFoldDB" id="A0A157SD71"/>
<dbReference type="EMBL" id="LT546645">
    <property type="protein sequence ID" value="SAI68377.1"/>
    <property type="molecule type" value="Genomic_DNA"/>
</dbReference>
<dbReference type="Gene3D" id="3.40.190.10">
    <property type="entry name" value="Periplasmic binding protein-like II"/>
    <property type="match status" value="1"/>
</dbReference>
<dbReference type="Gene3D" id="3.40.190.150">
    <property type="entry name" value="Bordetella uptake gene, domain 1"/>
    <property type="match status" value="1"/>
</dbReference>
<comment type="similarity">
    <text evidence="1">Belongs to the UPF0065 (bug) family.</text>
</comment>
<evidence type="ECO:0000256" key="1">
    <source>
        <dbReference type="ARBA" id="ARBA00006987"/>
    </source>
</evidence>
<dbReference type="InterPro" id="IPR005064">
    <property type="entry name" value="BUG"/>
</dbReference>
<evidence type="ECO:0000313" key="4">
    <source>
        <dbReference type="Proteomes" id="UP000076825"/>
    </source>
</evidence>
<dbReference type="Proteomes" id="UP000076825">
    <property type="component" value="Chromosome 1"/>
</dbReference>